<name>E3SKC9_9CAUD</name>
<evidence type="ECO:0000313" key="2">
    <source>
        <dbReference type="Proteomes" id="UP000006526"/>
    </source>
</evidence>
<gene>
    <name evidence="1" type="ORF">SSSM5_089</name>
</gene>
<dbReference type="GeneID" id="10329276"/>
<sequence length="862" mass="94686">MGCKVTARGQNPVCDGLTVNTNHCTNYDPDGQGVGLTFSEYPQAVVRTGSYYIPARDHNFVMYDNTQQCLNRWGSTIPVSAATCGKLTKVSPCDTTCTMFYEYTPSELSFDFNYSDTWFSYLYDVSNKAGHVGIPAFYIEDETRNSTGGTLNGQPLDDNIEASSRCIPCSNFTCTAASTNLRYTCDTDYTGDPDCPHPTLFGFGTTAYKVAFKYDALSTQLPNGVTDIEVSYDGSTYTDVWDENALQGTPYVTSQNTWESGEESFEDFEIYDLNGSGATSGLRVKFRIYPQLSNTSTITGTVWEITEVLAPGSGYSVGDVFSLTYTHTHPSTTSTTFTLNLRVKAVASVSTFAGSSGFDVLRSGDTINGHTILRAFHTDDQNFQFHVLYLDGSGNNFAKDTQYTSNRAHQITTIAGYGIPDRAILIGKYEFVEKSMQFLTADIDPSAPDIYNTIRQPQITLAITNGRVTGATITDGGAGWNTLKEPPDLVVTAPLVASGKNAELEGTFTNGVLTAVEITQSGSGYDENNPPQAWIRNIYNETSRTDQIYPDDTYKPTDTNDRIVEIVNNLPKPEVTPVDVSSYATDFPDGFDALIKFGLSQSQIESILSSNESQRQQIVEAAAPAVTQQELDELKQIFDVDTEITTTTETQTANIKLDPDRRRVQQKAQELYSAPALEKLREVDRVDQYNTQFLDDSGLPDSMKQFTKDHKQFRLDTKESVISEMTQEQIPEYTNYKETFVETVQGPFINLPAASPNTKYIMTQYRPDPTSSTTIKVTLSMDPVNVGKSHFVCNTPPGTSGGTSTGSNGETITTSYTMSPLLGPGCQPWSITGDMKIWHDLGRAGQTAKDAGEAYGNPFEIT</sequence>
<proteinExistence type="predicted"/>
<dbReference type="OrthoDB" id="3990at10239"/>
<reference evidence="1 2" key="1">
    <citation type="journal article" date="2010" name="Environ. Microbiol.">
        <title>Genomic analysis of oceanic cyanobacterial myoviruses compared with T4-like myoviruses from diverse hosts and environments.</title>
        <authorList>
            <person name="Sullivan M.B."/>
            <person name="Huang K.H."/>
            <person name="Ignacio-Espinoza J.C."/>
            <person name="Berlin A.M."/>
            <person name="Kelly L."/>
            <person name="Weigele P.R."/>
            <person name="DeFrancesco A.S."/>
            <person name="Kern S.E."/>
            <person name="Thompson L.R."/>
            <person name="Young S."/>
            <person name="Yandava C."/>
            <person name="Fu R."/>
            <person name="Krastins B."/>
            <person name="Chase M."/>
            <person name="Sarracino D."/>
            <person name="Osburne M.S."/>
            <person name="Henn M.R."/>
            <person name="Chisholm S.W."/>
        </authorList>
    </citation>
    <scope>NUCLEOTIDE SEQUENCE [LARGE SCALE GENOMIC DNA]</scope>
    <source>
        <strain evidence="1">8102-12</strain>
    </source>
</reference>
<dbReference type="KEGG" id="vg:10329276"/>
<dbReference type="Proteomes" id="UP000006526">
    <property type="component" value="Segment"/>
</dbReference>
<evidence type="ECO:0000313" key="1">
    <source>
        <dbReference type="EMBL" id="ADO97981.1"/>
    </source>
</evidence>
<keyword evidence="2" id="KW-1185">Reference proteome</keyword>
<protein>
    <submittedName>
        <fullName evidence="1">Uncharacterized protein</fullName>
    </submittedName>
</protein>
<organism evidence="1 2">
    <name type="scientific">Synechococcus phage S-SSM5</name>
    <dbReference type="NCBI Taxonomy" id="445685"/>
    <lineage>
        <taxon>Viruses</taxon>
        <taxon>Duplodnaviria</taxon>
        <taxon>Heunggongvirae</taxon>
        <taxon>Uroviricota</taxon>
        <taxon>Caudoviricetes</taxon>
        <taxon>Pantevenvirales</taxon>
        <taxon>Kyanoviridae</taxon>
        <taxon>Glaucusvirus</taxon>
        <taxon>Glaucusvirus ssm5</taxon>
    </lineage>
</organism>
<dbReference type="RefSeq" id="YP_004324692.1">
    <property type="nucleotide sequence ID" value="NC_015289.1"/>
</dbReference>
<accession>E3SKC9</accession>
<dbReference type="EMBL" id="GU071097">
    <property type="protein sequence ID" value="ADO97981.1"/>
    <property type="molecule type" value="Genomic_DNA"/>
</dbReference>